<dbReference type="SUPFAM" id="SSF48403">
    <property type="entry name" value="Ankyrin repeat"/>
    <property type="match status" value="1"/>
</dbReference>
<protein>
    <submittedName>
        <fullName evidence="2">Uncharacterized protein</fullName>
    </submittedName>
</protein>
<name>A0A067CDH7_SAPPC</name>
<evidence type="ECO:0000313" key="3">
    <source>
        <dbReference type="Proteomes" id="UP000030745"/>
    </source>
</evidence>
<organism evidence="2 3">
    <name type="scientific">Saprolegnia parasitica (strain CBS 223.65)</name>
    <dbReference type="NCBI Taxonomy" id="695850"/>
    <lineage>
        <taxon>Eukaryota</taxon>
        <taxon>Sar</taxon>
        <taxon>Stramenopiles</taxon>
        <taxon>Oomycota</taxon>
        <taxon>Saprolegniomycetes</taxon>
        <taxon>Saprolegniales</taxon>
        <taxon>Saprolegniaceae</taxon>
        <taxon>Saprolegnia</taxon>
    </lineage>
</organism>
<dbReference type="EMBL" id="KK583210">
    <property type="protein sequence ID" value="KDO28558.1"/>
    <property type="molecule type" value="Genomic_DNA"/>
</dbReference>
<feature type="compositionally biased region" description="Polar residues" evidence="1">
    <location>
        <begin position="145"/>
        <end position="156"/>
    </location>
</feature>
<feature type="region of interest" description="Disordered" evidence="1">
    <location>
        <begin position="139"/>
        <end position="158"/>
    </location>
</feature>
<dbReference type="GeneID" id="24128764"/>
<accession>A0A067CDH7</accession>
<evidence type="ECO:0000256" key="1">
    <source>
        <dbReference type="SAM" id="MobiDB-lite"/>
    </source>
</evidence>
<dbReference type="RefSeq" id="XP_012200623.1">
    <property type="nucleotide sequence ID" value="XM_012345233.1"/>
</dbReference>
<proteinExistence type="predicted"/>
<dbReference type="VEuPathDB" id="FungiDB:SPRG_06416"/>
<keyword evidence="3" id="KW-1185">Reference proteome</keyword>
<dbReference type="KEGG" id="spar:SPRG_06416"/>
<dbReference type="Proteomes" id="UP000030745">
    <property type="component" value="Unassembled WGS sequence"/>
</dbReference>
<evidence type="ECO:0000313" key="2">
    <source>
        <dbReference type="EMBL" id="KDO28558.1"/>
    </source>
</evidence>
<gene>
    <name evidence="2" type="ORF">SPRG_06416</name>
</gene>
<dbReference type="AlphaFoldDB" id="A0A067CDH7"/>
<dbReference type="InterPro" id="IPR036770">
    <property type="entry name" value="Ankyrin_rpt-contain_sf"/>
</dbReference>
<dbReference type="Gene3D" id="1.25.40.20">
    <property type="entry name" value="Ankyrin repeat-containing domain"/>
    <property type="match status" value="1"/>
</dbReference>
<reference evidence="2 3" key="1">
    <citation type="journal article" date="2013" name="PLoS Genet.">
        <title>Distinctive expansion of potential virulence genes in the genome of the oomycete fish pathogen Saprolegnia parasitica.</title>
        <authorList>
            <person name="Jiang R.H."/>
            <person name="de Bruijn I."/>
            <person name="Haas B.J."/>
            <person name="Belmonte R."/>
            <person name="Lobach L."/>
            <person name="Christie J."/>
            <person name="van den Ackerveken G."/>
            <person name="Bottin A."/>
            <person name="Bulone V."/>
            <person name="Diaz-Moreno S.M."/>
            <person name="Dumas B."/>
            <person name="Fan L."/>
            <person name="Gaulin E."/>
            <person name="Govers F."/>
            <person name="Grenville-Briggs L.J."/>
            <person name="Horner N.R."/>
            <person name="Levin J.Z."/>
            <person name="Mammella M."/>
            <person name="Meijer H.J."/>
            <person name="Morris P."/>
            <person name="Nusbaum C."/>
            <person name="Oome S."/>
            <person name="Phillips A.J."/>
            <person name="van Rooyen D."/>
            <person name="Rzeszutek E."/>
            <person name="Saraiva M."/>
            <person name="Secombes C.J."/>
            <person name="Seidl M.F."/>
            <person name="Snel B."/>
            <person name="Stassen J.H."/>
            <person name="Sykes S."/>
            <person name="Tripathy S."/>
            <person name="van den Berg H."/>
            <person name="Vega-Arreguin J.C."/>
            <person name="Wawra S."/>
            <person name="Young S.K."/>
            <person name="Zeng Q."/>
            <person name="Dieguez-Uribeondo J."/>
            <person name="Russ C."/>
            <person name="Tyler B.M."/>
            <person name="van West P."/>
        </authorList>
    </citation>
    <scope>NUCLEOTIDE SEQUENCE [LARGE SCALE GENOMIC DNA]</scope>
    <source>
        <strain evidence="2 3">CBS 223.65</strain>
    </source>
</reference>
<sequence length="235" mass="26393">MASFRRVVLGQPEIAAIVFEFQFGVYEDVRPAFLACHELLEYESILNVYECDASFAASFAPTWLHGPTLFHASTYALQQAARDARLPLHLAVAEGFAQLAKRIVRCRPDLASDDAMFLALSKGHFEMAEFLLEQQPIASHRGHPSTHSAGPTQQRPRNFPKGLLLQLLRREDVRGLVLLQRLGLHPSDFSPSDIRMAMQSSTLANATLALDLFPWFHYPRLLDDMAGRSFLPLVH</sequence>